<dbReference type="EMBL" id="HBUE01038100">
    <property type="protein sequence ID" value="CAG6459616.1"/>
    <property type="molecule type" value="Transcribed_RNA"/>
</dbReference>
<feature type="compositionally biased region" description="Basic and acidic residues" evidence="1">
    <location>
        <begin position="1"/>
        <end position="17"/>
    </location>
</feature>
<evidence type="ECO:0000256" key="1">
    <source>
        <dbReference type="SAM" id="MobiDB-lite"/>
    </source>
</evidence>
<organism evidence="2">
    <name type="scientific">Culex pipiens</name>
    <name type="common">House mosquito</name>
    <dbReference type="NCBI Taxonomy" id="7175"/>
    <lineage>
        <taxon>Eukaryota</taxon>
        <taxon>Metazoa</taxon>
        <taxon>Ecdysozoa</taxon>
        <taxon>Arthropoda</taxon>
        <taxon>Hexapoda</taxon>
        <taxon>Insecta</taxon>
        <taxon>Pterygota</taxon>
        <taxon>Neoptera</taxon>
        <taxon>Endopterygota</taxon>
        <taxon>Diptera</taxon>
        <taxon>Nematocera</taxon>
        <taxon>Culicoidea</taxon>
        <taxon>Culicidae</taxon>
        <taxon>Culicinae</taxon>
        <taxon>Culicini</taxon>
        <taxon>Culex</taxon>
        <taxon>Culex</taxon>
    </lineage>
</organism>
<sequence length="109" mass="12850">MIHDAGSDHLAHFEQSHPTDSSLGKTRRNLCKNLLVQHVLQVVERLAVMKLQNEPLWNVLQMDRWHDQQRFRSILDNQGFVSSELNPLECWSWFPQTLRWMRKSAVTAD</sequence>
<dbReference type="EMBL" id="HBUE01238146">
    <property type="protein sequence ID" value="CAG6548024.1"/>
    <property type="molecule type" value="Transcribed_RNA"/>
</dbReference>
<dbReference type="EMBL" id="HBUE01038098">
    <property type="protein sequence ID" value="CAG6459614.1"/>
    <property type="molecule type" value="Transcribed_RNA"/>
</dbReference>
<evidence type="ECO:0000313" key="2">
    <source>
        <dbReference type="EMBL" id="CAG6600234.1"/>
    </source>
</evidence>
<reference evidence="2" key="1">
    <citation type="submission" date="2021-05" db="EMBL/GenBank/DDBJ databases">
        <authorList>
            <person name="Alioto T."/>
            <person name="Alioto T."/>
            <person name="Gomez Garrido J."/>
        </authorList>
    </citation>
    <scope>NUCLEOTIDE SEQUENCE</scope>
</reference>
<dbReference type="AlphaFoldDB" id="A0A8D8PFV8"/>
<proteinExistence type="predicted"/>
<dbReference type="EMBL" id="HBUE01345107">
    <property type="protein sequence ID" value="CAG6600234.1"/>
    <property type="molecule type" value="Transcribed_RNA"/>
</dbReference>
<dbReference type="EMBL" id="HBUE01345105">
    <property type="protein sequence ID" value="CAG6600233.1"/>
    <property type="molecule type" value="Transcribed_RNA"/>
</dbReference>
<name>A0A8D8PFV8_CULPI</name>
<protein>
    <submittedName>
        <fullName evidence="2">(northern house mosquito) hypothetical protein</fullName>
    </submittedName>
</protein>
<accession>A0A8D8PFV8</accession>
<feature type="region of interest" description="Disordered" evidence="1">
    <location>
        <begin position="1"/>
        <end position="24"/>
    </location>
</feature>
<dbReference type="EMBL" id="HBUE01238144">
    <property type="protein sequence ID" value="CAG6548023.1"/>
    <property type="molecule type" value="Transcribed_RNA"/>
</dbReference>